<evidence type="ECO:0000313" key="2">
    <source>
        <dbReference type="Proteomes" id="UP000805193"/>
    </source>
</evidence>
<proteinExistence type="predicted"/>
<protein>
    <submittedName>
        <fullName evidence="1">Uncharacterized protein</fullName>
    </submittedName>
</protein>
<dbReference type="EMBL" id="JABSTQ010009095">
    <property type="protein sequence ID" value="KAG0432997.1"/>
    <property type="molecule type" value="Genomic_DNA"/>
</dbReference>
<gene>
    <name evidence="1" type="ORF">HPB47_020324</name>
</gene>
<reference evidence="1 2" key="1">
    <citation type="journal article" date="2020" name="Cell">
        <title>Large-Scale Comparative Analyses of Tick Genomes Elucidate Their Genetic Diversity and Vector Capacities.</title>
        <authorList>
            <consortium name="Tick Genome and Microbiome Consortium (TIGMIC)"/>
            <person name="Jia N."/>
            <person name="Wang J."/>
            <person name="Shi W."/>
            <person name="Du L."/>
            <person name="Sun Y."/>
            <person name="Zhan W."/>
            <person name="Jiang J.F."/>
            <person name="Wang Q."/>
            <person name="Zhang B."/>
            <person name="Ji P."/>
            <person name="Bell-Sakyi L."/>
            <person name="Cui X.M."/>
            <person name="Yuan T.T."/>
            <person name="Jiang B.G."/>
            <person name="Yang W.F."/>
            <person name="Lam T.T."/>
            <person name="Chang Q.C."/>
            <person name="Ding S.J."/>
            <person name="Wang X.J."/>
            <person name="Zhu J.G."/>
            <person name="Ruan X.D."/>
            <person name="Zhao L."/>
            <person name="Wei J.T."/>
            <person name="Ye R.Z."/>
            <person name="Que T.C."/>
            <person name="Du C.H."/>
            <person name="Zhou Y.H."/>
            <person name="Cheng J.X."/>
            <person name="Dai P.F."/>
            <person name="Guo W.B."/>
            <person name="Han X.H."/>
            <person name="Huang E.J."/>
            <person name="Li L.F."/>
            <person name="Wei W."/>
            <person name="Gao Y.C."/>
            <person name="Liu J.Z."/>
            <person name="Shao H.Z."/>
            <person name="Wang X."/>
            <person name="Wang C.C."/>
            <person name="Yang T.C."/>
            <person name="Huo Q.B."/>
            <person name="Li W."/>
            <person name="Chen H.Y."/>
            <person name="Chen S.E."/>
            <person name="Zhou L.G."/>
            <person name="Ni X.B."/>
            <person name="Tian J.H."/>
            <person name="Sheng Y."/>
            <person name="Liu T."/>
            <person name="Pan Y.S."/>
            <person name="Xia L.Y."/>
            <person name="Li J."/>
            <person name="Zhao F."/>
            <person name="Cao W.C."/>
        </authorList>
    </citation>
    <scope>NUCLEOTIDE SEQUENCE [LARGE SCALE GENOMIC DNA]</scope>
    <source>
        <strain evidence="1">Iper-2018</strain>
    </source>
</reference>
<comment type="caution">
    <text evidence="1">The sequence shown here is derived from an EMBL/GenBank/DDBJ whole genome shotgun (WGS) entry which is preliminary data.</text>
</comment>
<dbReference type="Proteomes" id="UP000805193">
    <property type="component" value="Unassembled WGS sequence"/>
</dbReference>
<accession>A0AC60QFX9</accession>
<sequence>MHLPAQLGAVAGVQHALSADDITLWATQGSLGDIETNLQQAATIVDRCARRCGLQCSPQKSEFVHIRPSPNCTTTIQLSLESGPIPETQEVRVLGLFIHQHRKPDTTLAQLRKVGDQVGRMVRRFPNKGGGLRSKDALRLANAFVTSRNLHSAPYLYLRKQDEDALEVILRKIFKWALDLPVNTSNQRLLALGRMNTFRKMREARLTNQYTRLSQTESGRRFLSRLHIQHTPLMEERVRIPTPWRYTLHVRPLPAEMTREDHDGRRLARAEALARHYGSKPDVYYVDASGPHHGGWYTAAVVHETKTVNGLSFRARDITHAEEVAIALATSHPDSKYIITDSRGACRNVEQSWTPYLAYRILQNSSHIGDPADRYIIWAPAHRRLAGKEAADAAARAFSLREVSSSPSEQDADPNPTCTFKDIVSFYQSGHSLYPRPCKGLSKADERLLLCLYTNTLLCPATLKHFDPAFTGSCPHCGEVSSDIYHMVWACPSNPAIPPHPNPTQKDWEATLLGCSDLQAQRALVGRARAAADATGIPNCTSFQLPSERGRCNEPKGKSNSEEAQRHGVLSAVDRTCG</sequence>
<name>A0AC60QFX9_IXOPE</name>
<evidence type="ECO:0000313" key="1">
    <source>
        <dbReference type="EMBL" id="KAG0432997.1"/>
    </source>
</evidence>
<organism evidence="1 2">
    <name type="scientific">Ixodes persulcatus</name>
    <name type="common">Taiga tick</name>
    <dbReference type="NCBI Taxonomy" id="34615"/>
    <lineage>
        <taxon>Eukaryota</taxon>
        <taxon>Metazoa</taxon>
        <taxon>Ecdysozoa</taxon>
        <taxon>Arthropoda</taxon>
        <taxon>Chelicerata</taxon>
        <taxon>Arachnida</taxon>
        <taxon>Acari</taxon>
        <taxon>Parasitiformes</taxon>
        <taxon>Ixodida</taxon>
        <taxon>Ixodoidea</taxon>
        <taxon>Ixodidae</taxon>
        <taxon>Ixodinae</taxon>
        <taxon>Ixodes</taxon>
    </lineage>
</organism>
<keyword evidence="2" id="KW-1185">Reference proteome</keyword>